<evidence type="ECO:0000313" key="3">
    <source>
        <dbReference type="RefSeq" id="XP_026687529.1"/>
    </source>
</evidence>
<feature type="signal peptide" evidence="1">
    <location>
        <begin position="1"/>
        <end position="30"/>
    </location>
</feature>
<organism evidence="2 3">
    <name type="scientific">Diaphorina citri</name>
    <name type="common">Asian citrus psyllid</name>
    <dbReference type="NCBI Taxonomy" id="121845"/>
    <lineage>
        <taxon>Eukaryota</taxon>
        <taxon>Metazoa</taxon>
        <taxon>Ecdysozoa</taxon>
        <taxon>Arthropoda</taxon>
        <taxon>Hexapoda</taxon>
        <taxon>Insecta</taxon>
        <taxon>Pterygota</taxon>
        <taxon>Neoptera</taxon>
        <taxon>Paraneoptera</taxon>
        <taxon>Hemiptera</taxon>
        <taxon>Sternorrhyncha</taxon>
        <taxon>Psylloidea</taxon>
        <taxon>Psyllidae</taxon>
        <taxon>Diaphorininae</taxon>
        <taxon>Diaphorina</taxon>
    </lineage>
</organism>
<gene>
    <name evidence="3" type="primary">LOC113472124</name>
</gene>
<keyword evidence="1" id="KW-0732">Signal</keyword>
<name>A0A3Q0JGL3_DIACI</name>
<evidence type="ECO:0000256" key="1">
    <source>
        <dbReference type="SAM" id="SignalP"/>
    </source>
</evidence>
<dbReference type="PaxDb" id="121845-A0A3Q0JGL3"/>
<dbReference type="RefSeq" id="XP_026687529.1">
    <property type="nucleotide sequence ID" value="XM_026831728.1"/>
</dbReference>
<keyword evidence="2" id="KW-1185">Reference proteome</keyword>
<dbReference type="STRING" id="121845.A0A3Q0JGL3"/>
<feature type="non-terminal residue" evidence="3">
    <location>
        <position position="1"/>
    </location>
</feature>
<evidence type="ECO:0000313" key="2">
    <source>
        <dbReference type="Proteomes" id="UP000079169"/>
    </source>
</evidence>
<reference evidence="3" key="1">
    <citation type="submission" date="2025-08" db="UniProtKB">
        <authorList>
            <consortium name="RefSeq"/>
        </authorList>
    </citation>
    <scope>IDENTIFICATION</scope>
</reference>
<feature type="chain" id="PRO_5018260771" evidence="1">
    <location>
        <begin position="31"/>
        <end position="140"/>
    </location>
</feature>
<proteinExistence type="predicted"/>
<dbReference type="Proteomes" id="UP000079169">
    <property type="component" value="Unplaced"/>
</dbReference>
<dbReference type="KEGG" id="dci:113472124"/>
<protein>
    <submittedName>
        <fullName evidence="3">Uncharacterized protein LOC113472124</fullName>
    </submittedName>
</protein>
<dbReference type="AlphaFoldDB" id="A0A3Q0JGL3"/>
<dbReference type="GeneID" id="113472124"/>
<sequence>LHTPESTMYGTARLSLACFLILVTISEVMLRNSTPRPNGMDLYEGLSDPILQDWKDIVNLQKHWIGEPNGVRFEFQILPQPEGTSNSAPTADTLSIWLPEDTIEDVAKSQGQYITVKSSHILASKTVRSGTVLPPPPNHI</sequence>
<accession>A0A3Q0JGL3</accession>